<proteinExistence type="predicted"/>
<dbReference type="InterPro" id="IPR041667">
    <property type="entry name" value="Cupin_8"/>
</dbReference>
<accession>A0A3M7T8W2</accession>
<dbReference type="SUPFAM" id="SSF51197">
    <property type="entry name" value="Clavaminate synthase-like"/>
    <property type="match status" value="1"/>
</dbReference>
<protein>
    <submittedName>
        <fullName evidence="8">Lysine-specific demethylase 8</fullName>
    </submittedName>
</protein>
<dbReference type="OrthoDB" id="47172at2759"/>
<dbReference type="PANTHER" id="PTHR12461">
    <property type="entry name" value="HYPOXIA-INDUCIBLE FACTOR 1 ALPHA INHIBITOR-RELATED"/>
    <property type="match status" value="1"/>
</dbReference>
<keyword evidence="3" id="KW-0479">Metal-binding</keyword>
<dbReference type="FunFam" id="2.60.120.650:FF:000061">
    <property type="entry name" value="Glucosamine 6-phosphate N-acetyltransferase"/>
    <property type="match status" value="1"/>
</dbReference>
<dbReference type="Pfam" id="PF13621">
    <property type="entry name" value="Cupin_8"/>
    <property type="match status" value="1"/>
</dbReference>
<evidence type="ECO:0000256" key="6">
    <source>
        <dbReference type="ARBA" id="ARBA00023242"/>
    </source>
</evidence>
<evidence type="ECO:0000256" key="3">
    <source>
        <dbReference type="ARBA" id="ARBA00022723"/>
    </source>
</evidence>
<organism evidence="8 9">
    <name type="scientific">Brachionus plicatilis</name>
    <name type="common">Marine rotifer</name>
    <name type="synonym">Brachionus muelleri</name>
    <dbReference type="NCBI Taxonomy" id="10195"/>
    <lineage>
        <taxon>Eukaryota</taxon>
        <taxon>Metazoa</taxon>
        <taxon>Spiralia</taxon>
        <taxon>Gnathifera</taxon>
        <taxon>Rotifera</taxon>
        <taxon>Eurotatoria</taxon>
        <taxon>Monogononta</taxon>
        <taxon>Pseudotrocha</taxon>
        <taxon>Ploima</taxon>
        <taxon>Brachionidae</taxon>
        <taxon>Brachionus</taxon>
    </lineage>
</organism>
<feature type="domain" description="JmjC" evidence="7">
    <location>
        <begin position="278"/>
        <end position="417"/>
    </location>
</feature>
<dbReference type="Proteomes" id="UP000276133">
    <property type="component" value="Unassembled WGS sequence"/>
</dbReference>
<dbReference type="InterPro" id="IPR003347">
    <property type="entry name" value="JmjC_dom"/>
</dbReference>
<dbReference type="GO" id="GO:0051864">
    <property type="term" value="F:histone H3K36 demethylase activity"/>
    <property type="evidence" value="ECO:0007669"/>
    <property type="project" value="TreeGrafter"/>
</dbReference>
<keyword evidence="4" id="KW-0560">Oxidoreductase</keyword>
<dbReference type="GO" id="GO:0046872">
    <property type="term" value="F:metal ion binding"/>
    <property type="evidence" value="ECO:0007669"/>
    <property type="project" value="UniProtKB-KW"/>
</dbReference>
<evidence type="ECO:0000256" key="4">
    <source>
        <dbReference type="ARBA" id="ARBA00023002"/>
    </source>
</evidence>
<sequence length="417" mass="49537">MEPSTRLPIFNLNFKEDLIDLSRIQKHQFPCFVFKNLNFLNLCFNNAQSNLNVINKALYVCDILIDYSWEMLNTNIWIFVEEKWRLLYAFTTLYKIIFLGRQFPEIGFQTDQFIDHLREKIIKLADLGLLMSGSLMENEFNQIIKIVENKTEKDQSLKKRRIETQKIDKKQLDENFLINYEDNPSVEKFREEYFKKDKPVIVDNQMQHWPATKNWSVDYILEKAGNRTVPIEIGSKYTDTNWSQKLMTIKDFINKFILIDKSISGEDKGYLAQHPLFDQIPELKEDIYIPEYCFYLSQDDELEQNIDINAWFGPSGTISPLHYDPKPNFLCQVIGEKYVRLYEQKYSNCLYPNEGNILKNTSQIDVENIDENKYPLAKDVPYWEGVLRPGQMLYIPPKCWHYIKSLSLSFSVSFWWN</sequence>
<dbReference type="GO" id="GO:0008168">
    <property type="term" value="F:methyltransferase activity"/>
    <property type="evidence" value="ECO:0007669"/>
    <property type="project" value="UniProtKB-KW"/>
</dbReference>
<evidence type="ECO:0000259" key="7">
    <source>
        <dbReference type="PROSITE" id="PS51184"/>
    </source>
</evidence>
<reference evidence="8 9" key="1">
    <citation type="journal article" date="2018" name="Sci. Rep.">
        <title>Genomic signatures of local adaptation to the degree of environmental predictability in rotifers.</title>
        <authorList>
            <person name="Franch-Gras L."/>
            <person name="Hahn C."/>
            <person name="Garcia-Roger E.M."/>
            <person name="Carmona M.J."/>
            <person name="Serra M."/>
            <person name="Gomez A."/>
        </authorList>
    </citation>
    <scope>NUCLEOTIDE SEQUENCE [LARGE SCALE GENOMIC DNA]</scope>
    <source>
        <strain evidence="8">HYR1</strain>
    </source>
</reference>
<keyword evidence="5" id="KW-0408">Iron</keyword>
<dbReference type="STRING" id="10195.A0A3M7T8W2"/>
<evidence type="ECO:0000256" key="5">
    <source>
        <dbReference type="ARBA" id="ARBA00023004"/>
    </source>
</evidence>
<dbReference type="PANTHER" id="PTHR12461:SF106">
    <property type="entry name" value="BIFUNCTIONAL PEPTIDASE AND ARGINYL-HYDROXYLASE JMJD5"/>
    <property type="match status" value="1"/>
</dbReference>
<evidence type="ECO:0000313" key="9">
    <source>
        <dbReference type="Proteomes" id="UP000276133"/>
    </source>
</evidence>
<dbReference type="PROSITE" id="PS51184">
    <property type="entry name" value="JMJC"/>
    <property type="match status" value="1"/>
</dbReference>
<dbReference type="SMART" id="SM00558">
    <property type="entry name" value="JmjC"/>
    <property type="match status" value="1"/>
</dbReference>
<comment type="subcellular location">
    <subcellularLocation>
        <location evidence="2">Nucleus</location>
    </subcellularLocation>
</comment>
<dbReference type="GO" id="GO:0032259">
    <property type="term" value="P:methylation"/>
    <property type="evidence" value="ECO:0007669"/>
    <property type="project" value="UniProtKB-KW"/>
</dbReference>
<evidence type="ECO:0000313" key="8">
    <source>
        <dbReference type="EMBL" id="RNA44395.1"/>
    </source>
</evidence>
<gene>
    <name evidence="8" type="ORF">BpHYR1_047867</name>
</gene>
<dbReference type="Gene3D" id="2.60.120.650">
    <property type="entry name" value="Cupin"/>
    <property type="match status" value="1"/>
</dbReference>
<dbReference type="AlphaFoldDB" id="A0A3M7T8W2"/>
<keyword evidence="8" id="KW-0489">Methyltransferase</keyword>
<dbReference type="EMBL" id="REGN01000111">
    <property type="protein sequence ID" value="RNA44395.1"/>
    <property type="molecule type" value="Genomic_DNA"/>
</dbReference>
<comment type="cofactor">
    <cofactor evidence="1">
        <name>Fe(2+)</name>
        <dbReference type="ChEBI" id="CHEBI:29033"/>
    </cofactor>
</comment>
<evidence type="ECO:0000256" key="2">
    <source>
        <dbReference type="ARBA" id="ARBA00004123"/>
    </source>
</evidence>
<keyword evidence="9" id="KW-1185">Reference proteome</keyword>
<dbReference type="GO" id="GO:0005634">
    <property type="term" value="C:nucleus"/>
    <property type="evidence" value="ECO:0007669"/>
    <property type="project" value="UniProtKB-SubCell"/>
</dbReference>
<evidence type="ECO:0000256" key="1">
    <source>
        <dbReference type="ARBA" id="ARBA00001954"/>
    </source>
</evidence>
<name>A0A3M7T8W2_BRAPC</name>
<comment type="caution">
    <text evidence="8">The sequence shown here is derived from an EMBL/GenBank/DDBJ whole genome shotgun (WGS) entry which is preliminary data.</text>
</comment>
<keyword evidence="6" id="KW-0539">Nucleus</keyword>
<keyword evidence="8" id="KW-0808">Transferase</keyword>